<dbReference type="AlphaFoldDB" id="A0AAD5TKS1"/>
<dbReference type="Gene3D" id="1.10.3710.10">
    <property type="entry name" value="DNA polymerase III clamp loader subunits, C-terminal domain"/>
    <property type="match status" value="1"/>
</dbReference>
<proteinExistence type="predicted"/>
<name>A0AAD5TKS1_9FUNG</name>
<reference evidence="6" key="1">
    <citation type="submission" date="2020-05" db="EMBL/GenBank/DDBJ databases">
        <title>Phylogenomic resolution of chytrid fungi.</title>
        <authorList>
            <person name="Stajich J.E."/>
            <person name="Amses K."/>
            <person name="Simmons R."/>
            <person name="Seto K."/>
            <person name="Myers J."/>
            <person name="Bonds A."/>
            <person name="Quandt C.A."/>
            <person name="Barry K."/>
            <person name="Liu P."/>
            <person name="Grigoriev I."/>
            <person name="Longcore J.E."/>
            <person name="James T.Y."/>
        </authorList>
    </citation>
    <scope>NUCLEOTIDE SEQUENCE</scope>
    <source>
        <strain evidence="6">JEL0379</strain>
    </source>
</reference>
<organism evidence="6 7">
    <name type="scientific">Geranomyces variabilis</name>
    <dbReference type="NCBI Taxonomy" id="109894"/>
    <lineage>
        <taxon>Eukaryota</taxon>
        <taxon>Fungi</taxon>
        <taxon>Fungi incertae sedis</taxon>
        <taxon>Chytridiomycota</taxon>
        <taxon>Chytridiomycota incertae sedis</taxon>
        <taxon>Chytridiomycetes</taxon>
        <taxon>Spizellomycetales</taxon>
        <taxon>Powellomycetaceae</taxon>
        <taxon>Geranomyces</taxon>
    </lineage>
</organism>
<accession>A0AAD5TKS1</accession>
<dbReference type="GO" id="GO:0005524">
    <property type="term" value="F:ATP binding"/>
    <property type="evidence" value="ECO:0007669"/>
    <property type="project" value="UniProtKB-KW"/>
</dbReference>
<evidence type="ECO:0000256" key="2">
    <source>
        <dbReference type="ARBA" id="ARBA00022840"/>
    </source>
</evidence>
<dbReference type="Pfam" id="PF12002">
    <property type="entry name" value="MgsA_C"/>
    <property type="match status" value="1"/>
</dbReference>
<evidence type="ECO:0000256" key="1">
    <source>
        <dbReference type="ARBA" id="ARBA00022741"/>
    </source>
</evidence>
<keyword evidence="2" id="KW-0067">ATP-binding</keyword>
<dbReference type="Gene3D" id="1.20.272.10">
    <property type="match status" value="1"/>
</dbReference>
<protein>
    <submittedName>
        <fullName evidence="6">Werner helicase interacting protein 1</fullName>
    </submittedName>
</protein>
<dbReference type="FunFam" id="1.20.272.10:FF:000001">
    <property type="entry name" value="Putative AAA family ATPase"/>
    <property type="match status" value="1"/>
</dbReference>
<keyword evidence="1" id="KW-0547">Nucleotide-binding</keyword>
<dbReference type="GO" id="GO:0008047">
    <property type="term" value="F:enzyme activator activity"/>
    <property type="evidence" value="ECO:0007669"/>
    <property type="project" value="TreeGrafter"/>
</dbReference>
<dbReference type="PANTHER" id="PTHR13779">
    <property type="entry name" value="WERNER HELICASE-INTERACTING PROTEIN 1 FAMILY MEMBER"/>
    <property type="match status" value="1"/>
</dbReference>
<keyword evidence="6" id="KW-0347">Helicase</keyword>
<evidence type="ECO:0000313" key="6">
    <source>
        <dbReference type="EMBL" id="KAJ3179322.1"/>
    </source>
</evidence>
<dbReference type="GO" id="GO:0017116">
    <property type="term" value="F:single-stranded DNA helicase activity"/>
    <property type="evidence" value="ECO:0007669"/>
    <property type="project" value="TreeGrafter"/>
</dbReference>
<keyword evidence="6" id="KW-0378">Hydrolase</keyword>
<dbReference type="GO" id="GO:0003677">
    <property type="term" value="F:DNA binding"/>
    <property type="evidence" value="ECO:0007669"/>
    <property type="project" value="InterPro"/>
</dbReference>
<dbReference type="CDD" id="cd18139">
    <property type="entry name" value="HLD_clamp_RarA"/>
    <property type="match status" value="1"/>
</dbReference>
<feature type="domain" description="MgsA AAA+ ATPase C-terminal" evidence="4">
    <location>
        <begin position="95"/>
        <end position="251"/>
    </location>
</feature>
<sequence length="268" mass="29491">MGLKIEKEGSVVVSDKVLSHLAMLCDGDARAAINTLEMALNSLPPPDSSSTSDDGPVSISEEAIMEALQKTSLLYDRQGEEHYNIISALHKSMRGSDENAALYWLGRMIYSGEDPLYVARRLVRFASEDVGLADNTALSLALATYQSCQVIGMPECDAILGHCVTYLSRASKSVEVYKAMKNVKHTIETTTAWPVPLHIRNAPTKLMKELDYGKGYKYNPDFQGEVHQTYLPEVLQGINFFTHAPTAVDEEEQQPQTTSESSVAVDSQ</sequence>
<dbReference type="SUPFAM" id="SSF48019">
    <property type="entry name" value="post-AAA+ oligomerization domain-like"/>
    <property type="match status" value="1"/>
</dbReference>
<comment type="caution">
    <text evidence="6">The sequence shown here is derived from an EMBL/GenBank/DDBJ whole genome shotgun (WGS) entry which is preliminary data.</text>
</comment>
<evidence type="ECO:0000256" key="3">
    <source>
        <dbReference type="SAM" id="MobiDB-lite"/>
    </source>
</evidence>
<dbReference type="Pfam" id="PF16193">
    <property type="entry name" value="AAA_assoc_2"/>
    <property type="match status" value="1"/>
</dbReference>
<dbReference type="InterPro" id="IPR032423">
    <property type="entry name" value="AAA_assoc_2"/>
</dbReference>
<gene>
    <name evidence="6" type="primary">WRNIP1</name>
    <name evidence="6" type="ORF">HDU87_002931</name>
</gene>
<dbReference type="Proteomes" id="UP001212152">
    <property type="component" value="Unassembled WGS sequence"/>
</dbReference>
<dbReference type="InterPro" id="IPR051314">
    <property type="entry name" value="AAA_ATPase_RarA/MGS1/WRNIP1"/>
</dbReference>
<evidence type="ECO:0000313" key="7">
    <source>
        <dbReference type="Proteomes" id="UP001212152"/>
    </source>
</evidence>
<evidence type="ECO:0000259" key="4">
    <source>
        <dbReference type="Pfam" id="PF12002"/>
    </source>
</evidence>
<dbReference type="GO" id="GO:0006261">
    <property type="term" value="P:DNA-templated DNA replication"/>
    <property type="evidence" value="ECO:0007669"/>
    <property type="project" value="TreeGrafter"/>
</dbReference>
<dbReference type="EMBL" id="JADGJQ010000021">
    <property type="protein sequence ID" value="KAJ3179322.1"/>
    <property type="molecule type" value="Genomic_DNA"/>
</dbReference>
<keyword evidence="7" id="KW-1185">Reference proteome</keyword>
<dbReference type="GO" id="GO:0005634">
    <property type="term" value="C:nucleus"/>
    <property type="evidence" value="ECO:0007669"/>
    <property type="project" value="TreeGrafter"/>
</dbReference>
<dbReference type="Gene3D" id="1.10.8.60">
    <property type="match status" value="1"/>
</dbReference>
<dbReference type="InterPro" id="IPR008921">
    <property type="entry name" value="DNA_pol3_clamp-load_cplx_C"/>
</dbReference>
<dbReference type="PANTHER" id="PTHR13779:SF7">
    <property type="entry name" value="ATPASE WRNIP1"/>
    <property type="match status" value="1"/>
</dbReference>
<dbReference type="GO" id="GO:0000731">
    <property type="term" value="P:DNA synthesis involved in DNA repair"/>
    <property type="evidence" value="ECO:0007669"/>
    <property type="project" value="TreeGrafter"/>
</dbReference>
<feature type="region of interest" description="Disordered" evidence="3">
    <location>
        <begin position="248"/>
        <end position="268"/>
    </location>
</feature>
<evidence type="ECO:0000259" key="5">
    <source>
        <dbReference type="Pfam" id="PF16193"/>
    </source>
</evidence>
<dbReference type="InterPro" id="IPR021886">
    <property type="entry name" value="MgsA_C"/>
</dbReference>
<feature type="domain" description="AAA C-terminal" evidence="5">
    <location>
        <begin position="10"/>
        <end position="94"/>
    </location>
</feature>